<dbReference type="AlphaFoldDB" id="A0A6J6VXW6"/>
<evidence type="ECO:0000313" key="2">
    <source>
        <dbReference type="EMBL" id="CAB4777451.1"/>
    </source>
</evidence>
<dbReference type="NCBIfam" id="TIGR02032">
    <property type="entry name" value="GG-red-SF"/>
    <property type="match status" value="1"/>
</dbReference>
<dbReference type="InterPro" id="IPR050407">
    <property type="entry name" value="Geranylgeranyl_reductase"/>
</dbReference>
<name>A0A6J6VXW6_9ZZZZ</name>
<dbReference type="PANTHER" id="PTHR42685:SF22">
    <property type="entry name" value="CONDITIONED MEDIUM FACTOR RECEPTOR 1"/>
    <property type="match status" value="1"/>
</dbReference>
<dbReference type="PANTHER" id="PTHR42685">
    <property type="entry name" value="GERANYLGERANYL DIPHOSPHATE REDUCTASE"/>
    <property type="match status" value="1"/>
</dbReference>
<gene>
    <name evidence="2" type="ORF">UFOPK2958_00291</name>
</gene>
<dbReference type="PRINTS" id="PR00420">
    <property type="entry name" value="RNGMNOXGNASE"/>
</dbReference>
<proteinExistence type="predicted"/>
<dbReference type="GO" id="GO:0071949">
    <property type="term" value="F:FAD binding"/>
    <property type="evidence" value="ECO:0007669"/>
    <property type="project" value="InterPro"/>
</dbReference>
<evidence type="ECO:0000259" key="1">
    <source>
        <dbReference type="Pfam" id="PF01494"/>
    </source>
</evidence>
<dbReference type="Gene3D" id="3.50.50.60">
    <property type="entry name" value="FAD/NAD(P)-binding domain"/>
    <property type="match status" value="1"/>
</dbReference>
<protein>
    <submittedName>
        <fullName evidence="2">Unannotated protein</fullName>
    </submittedName>
</protein>
<accession>A0A6J6VXW6</accession>
<dbReference type="InterPro" id="IPR011777">
    <property type="entry name" value="Geranylgeranyl_Rdtase_fam"/>
</dbReference>
<dbReference type="GO" id="GO:0016628">
    <property type="term" value="F:oxidoreductase activity, acting on the CH-CH group of donors, NAD or NADP as acceptor"/>
    <property type="evidence" value="ECO:0007669"/>
    <property type="project" value="InterPro"/>
</dbReference>
<dbReference type="SUPFAM" id="SSF51905">
    <property type="entry name" value="FAD/NAD(P)-binding domain"/>
    <property type="match status" value="1"/>
</dbReference>
<organism evidence="2">
    <name type="scientific">freshwater metagenome</name>
    <dbReference type="NCBI Taxonomy" id="449393"/>
    <lineage>
        <taxon>unclassified sequences</taxon>
        <taxon>metagenomes</taxon>
        <taxon>ecological metagenomes</taxon>
    </lineage>
</organism>
<dbReference type="InterPro" id="IPR002938">
    <property type="entry name" value="FAD-bd"/>
</dbReference>
<dbReference type="Pfam" id="PF01494">
    <property type="entry name" value="FAD_binding_3"/>
    <property type="match status" value="1"/>
</dbReference>
<reference evidence="2" key="1">
    <citation type="submission" date="2020-05" db="EMBL/GenBank/DDBJ databases">
        <authorList>
            <person name="Chiriac C."/>
            <person name="Salcher M."/>
            <person name="Ghai R."/>
            <person name="Kavagutti S V."/>
        </authorList>
    </citation>
    <scope>NUCLEOTIDE SEQUENCE</scope>
</reference>
<dbReference type="EMBL" id="CAFAAB010000019">
    <property type="protein sequence ID" value="CAB4777451.1"/>
    <property type="molecule type" value="Genomic_DNA"/>
</dbReference>
<feature type="domain" description="FAD-binding" evidence="1">
    <location>
        <begin position="14"/>
        <end position="192"/>
    </location>
</feature>
<dbReference type="InterPro" id="IPR036188">
    <property type="entry name" value="FAD/NAD-bd_sf"/>
</dbReference>
<sequence length="443" mass="47741">MTSRAYPSPSHIFDVVIVGGGPSGSAAAYWLASAGWDVCLIEKKTFPREKTCGDGLTPRSVHQLAEMGLEGEVAKHGHKYSGLRSYGFGASIEMQWPEHPVFPNYGYSITRYSLDGMVAERAQSHGATLLTGSEVVGLLNASDPIEGKLRGCAGVIAKDKETGNTHEIMGRVVLVGDGQNSRIGRELGVSRRRDWPMGMAIRGYYKSDRHDEPWIESHLDIRSPEGEVVPGYGWIFPLGDGRVNVGVGLLSTDRAWKGINTTKLQEYFVAQTAQAWGLNESTSCGPPTGGRLPMGLALGPRVGPNTLTIGDAAGTVNPFNGEGIAYGYETGRLAAAVVGEALIADDLGKLSLYDTRIDDAYGEYYKVARMFVRIISEPQILSICVKFGLRVEPLMKELLAIMANLMSNGTRGPAELGFGAMSKLVDIIPQQAFDLLLNRGSES</sequence>